<feature type="domain" description="HTH LytTR-type" evidence="3">
    <location>
        <begin position="126"/>
        <end position="230"/>
    </location>
</feature>
<name>A0A3A8NBB9_9BACT</name>
<dbReference type="OrthoDB" id="9781059at2"/>
<dbReference type="InterPro" id="IPR007492">
    <property type="entry name" value="LytTR_DNA-bd_dom"/>
</dbReference>
<dbReference type="PROSITE" id="PS50930">
    <property type="entry name" value="HTH_LYTTR"/>
    <property type="match status" value="1"/>
</dbReference>
<dbReference type="RefSeq" id="WP_120627509.1">
    <property type="nucleotide sequence ID" value="NZ_RAWG01000161.1"/>
</dbReference>
<dbReference type="InterPro" id="IPR001789">
    <property type="entry name" value="Sig_transdc_resp-reg_receiver"/>
</dbReference>
<evidence type="ECO:0000259" key="2">
    <source>
        <dbReference type="PROSITE" id="PS50110"/>
    </source>
</evidence>
<proteinExistence type="predicted"/>
<evidence type="ECO:0000313" key="5">
    <source>
        <dbReference type="Proteomes" id="UP000273405"/>
    </source>
</evidence>
<dbReference type="SMART" id="SM00850">
    <property type="entry name" value="LytTR"/>
    <property type="match status" value="1"/>
</dbReference>
<evidence type="ECO:0000256" key="1">
    <source>
        <dbReference type="PROSITE-ProRule" id="PRU00169"/>
    </source>
</evidence>
<feature type="domain" description="Response regulatory" evidence="2">
    <location>
        <begin position="2"/>
        <end position="116"/>
    </location>
</feature>
<sequence>MRVLIVEDEPLAAQRLVRLCRELLGPDAPAPQACATLAEARDVLSGRGVDLVLLDLHLTGDDGFELLTEAAASAFHTVVVSANGDQALRAYELGVLDFVPKPYTAERLRKAFDRVQGRSASPLNALAVRKPRGIVLVPVADVSHVRAAGDYSDLVLRDGRTELSEKSLERLQALLPSDFQRIHRSHLVRLSEVVRLWTLEGSRTEVQLRDGTRLPVGRSRVEALRARLGE</sequence>
<dbReference type="Gene3D" id="2.40.50.1020">
    <property type="entry name" value="LytTr DNA-binding domain"/>
    <property type="match status" value="1"/>
</dbReference>
<evidence type="ECO:0000259" key="3">
    <source>
        <dbReference type="PROSITE" id="PS50930"/>
    </source>
</evidence>
<comment type="caution">
    <text evidence="4">The sequence shown here is derived from an EMBL/GenBank/DDBJ whole genome shotgun (WGS) entry which is preliminary data.</text>
</comment>
<protein>
    <submittedName>
        <fullName evidence="4">DNA-binding response regulator</fullName>
    </submittedName>
</protein>
<dbReference type="SMART" id="SM00448">
    <property type="entry name" value="REC"/>
    <property type="match status" value="1"/>
</dbReference>
<reference evidence="5" key="1">
    <citation type="submission" date="2018-09" db="EMBL/GenBank/DDBJ databases">
        <authorList>
            <person name="Livingstone P.G."/>
            <person name="Whitworth D.E."/>
        </authorList>
    </citation>
    <scope>NUCLEOTIDE SEQUENCE [LARGE SCALE GENOMIC DNA]</scope>
    <source>
        <strain evidence="5">CA040B</strain>
    </source>
</reference>
<dbReference type="Proteomes" id="UP000273405">
    <property type="component" value="Unassembled WGS sequence"/>
</dbReference>
<keyword evidence="1" id="KW-0597">Phosphoprotein</keyword>
<keyword evidence="5" id="KW-1185">Reference proteome</keyword>
<dbReference type="SUPFAM" id="SSF52172">
    <property type="entry name" value="CheY-like"/>
    <property type="match status" value="1"/>
</dbReference>
<accession>A0A3A8NBB9</accession>
<gene>
    <name evidence="4" type="ORF">D7X12_23435</name>
</gene>
<organism evidence="4 5">
    <name type="scientific">Corallococcus sicarius</name>
    <dbReference type="NCBI Taxonomy" id="2316726"/>
    <lineage>
        <taxon>Bacteria</taxon>
        <taxon>Pseudomonadati</taxon>
        <taxon>Myxococcota</taxon>
        <taxon>Myxococcia</taxon>
        <taxon>Myxococcales</taxon>
        <taxon>Cystobacterineae</taxon>
        <taxon>Myxococcaceae</taxon>
        <taxon>Corallococcus</taxon>
    </lineage>
</organism>
<dbReference type="PROSITE" id="PS50110">
    <property type="entry name" value="RESPONSE_REGULATORY"/>
    <property type="match status" value="1"/>
</dbReference>
<dbReference type="InterPro" id="IPR046947">
    <property type="entry name" value="LytR-like"/>
</dbReference>
<dbReference type="InterPro" id="IPR011006">
    <property type="entry name" value="CheY-like_superfamily"/>
</dbReference>
<dbReference type="EMBL" id="RAWG01000161">
    <property type="protein sequence ID" value="RKH39471.1"/>
    <property type="molecule type" value="Genomic_DNA"/>
</dbReference>
<dbReference type="GO" id="GO:0003677">
    <property type="term" value="F:DNA binding"/>
    <property type="evidence" value="ECO:0007669"/>
    <property type="project" value="UniProtKB-KW"/>
</dbReference>
<dbReference type="GO" id="GO:0000156">
    <property type="term" value="F:phosphorelay response regulator activity"/>
    <property type="evidence" value="ECO:0007669"/>
    <property type="project" value="InterPro"/>
</dbReference>
<dbReference type="AlphaFoldDB" id="A0A3A8NBB9"/>
<keyword evidence="4" id="KW-0238">DNA-binding</keyword>
<dbReference type="PANTHER" id="PTHR37299">
    <property type="entry name" value="TRANSCRIPTIONAL REGULATOR-RELATED"/>
    <property type="match status" value="1"/>
</dbReference>
<dbReference type="Pfam" id="PF04397">
    <property type="entry name" value="LytTR"/>
    <property type="match status" value="1"/>
</dbReference>
<dbReference type="Gene3D" id="3.40.50.2300">
    <property type="match status" value="1"/>
</dbReference>
<dbReference type="Pfam" id="PF00072">
    <property type="entry name" value="Response_reg"/>
    <property type="match status" value="1"/>
</dbReference>
<evidence type="ECO:0000313" key="4">
    <source>
        <dbReference type="EMBL" id="RKH39471.1"/>
    </source>
</evidence>
<dbReference type="PANTHER" id="PTHR37299:SF1">
    <property type="entry name" value="STAGE 0 SPORULATION PROTEIN A HOMOLOG"/>
    <property type="match status" value="1"/>
</dbReference>
<feature type="modified residue" description="4-aspartylphosphate" evidence="1">
    <location>
        <position position="55"/>
    </location>
</feature>